<dbReference type="EMBL" id="CP039690">
    <property type="protein sequence ID" value="QCI64316.1"/>
    <property type="molecule type" value="Genomic_DNA"/>
</dbReference>
<feature type="transmembrane region" description="Helical" evidence="7">
    <location>
        <begin position="61"/>
        <end position="82"/>
    </location>
</feature>
<feature type="transmembrane region" description="Helical" evidence="7">
    <location>
        <begin position="147"/>
        <end position="167"/>
    </location>
</feature>
<dbReference type="AlphaFoldDB" id="A0A4D7B3U6"/>
<dbReference type="Proteomes" id="UP000298781">
    <property type="component" value="Chromosome"/>
</dbReference>
<proteinExistence type="inferred from homology"/>
<dbReference type="InterPro" id="IPR032816">
    <property type="entry name" value="VTT_dom"/>
</dbReference>
<organism evidence="9 10">
    <name type="scientific">Phreatobacter stygius</name>
    <dbReference type="NCBI Taxonomy" id="1940610"/>
    <lineage>
        <taxon>Bacteria</taxon>
        <taxon>Pseudomonadati</taxon>
        <taxon>Pseudomonadota</taxon>
        <taxon>Alphaproteobacteria</taxon>
        <taxon>Hyphomicrobiales</taxon>
        <taxon>Phreatobacteraceae</taxon>
        <taxon>Phreatobacter</taxon>
    </lineage>
</organism>
<evidence type="ECO:0000313" key="10">
    <source>
        <dbReference type="Proteomes" id="UP000298781"/>
    </source>
</evidence>
<comment type="caution">
    <text evidence="7">Lacks conserved residue(s) required for the propagation of feature annotation.</text>
</comment>
<keyword evidence="6 7" id="KW-0472">Membrane</keyword>
<keyword evidence="4 7" id="KW-0812">Transmembrane</keyword>
<evidence type="ECO:0000256" key="1">
    <source>
        <dbReference type="ARBA" id="ARBA00004651"/>
    </source>
</evidence>
<dbReference type="Pfam" id="PF09335">
    <property type="entry name" value="VTT_dom"/>
    <property type="match status" value="1"/>
</dbReference>
<dbReference type="PANTHER" id="PTHR30353">
    <property type="entry name" value="INNER MEMBRANE PROTEIN DEDA-RELATED"/>
    <property type="match status" value="1"/>
</dbReference>
<evidence type="ECO:0000256" key="4">
    <source>
        <dbReference type="ARBA" id="ARBA00022692"/>
    </source>
</evidence>
<name>A0A4D7B3U6_9HYPH</name>
<keyword evidence="10" id="KW-1185">Reference proteome</keyword>
<dbReference type="GO" id="GO:0005886">
    <property type="term" value="C:plasma membrane"/>
    <property type="evidence" value="ECO:0007669"/>
    <property type="project" value="UniProtKB-SubCell"/>
</dbReference>
<evidence type="ECO:0000313" key="9">
    <source>
        <dbReference type="EMBL" id="QCI64316.1"/>
    </source>
</evidence>
<dbReference type="KEGG" id="pstg:E8M01_08725"/>
<evidence type="ECO:0000256" key="5">
    <source>
        <dbReference type="ARBA" id="ARBA00022989"/>
    </source>
</evidence>
<accession>A0A4D7B3U6</accession>
<feature type="domain" description="VTT" evidence="8">
    <location>
        <begin position="41"/>
        <end position="164"/>
    </location>
</feature>
<dbReference type="PANTHER" id="PTHR30353:SF15">
    <property type="entry name" value="INNER MEMBRANE PROTEIN YABI"/>
    <property type="match status" value="1"/>
</dbReference>
<dbReference type="InterPro" id="IPR032818">
    <property type="entry name" value="DedA-like"/>
</dbReference>
<feature type="transmembrane region" description="Helical" evidence="7">
    <location>
        <begin position="20"/>
        <end position="49"/>
    </location>
</feature>
<comment type="similarity">
    <text evidence="2 7">Belongs to the DedA family.</text>
</comment>
<evidence type="ECO:0000256" key="7">
    <source>
        <dbReference type="RuleBase" id="RU367016"/>
    </source>
</evidence>
<keyword evidence="3 7" id="KW-1003">Cell membrane</keyword>
<dbReference type="OrthoDB" id="9801622at2"/>
<evidence type="ECO:0000256" key="6">
    <source>
        <dbReference type="ARBA" id="ARBA00023136"/>
    </source>
</evidence>
<keyword evidence="5 7" id="KW-1133">Transmembrane helix</keyword>
<dbReference type="RefSeq" id="WP_136959770.1">
    <property type="nucleotide sequence ID" value="NZ_CP039690.1"/>
</dbReference>
<sequence>MDLQSYAGPIIEFVKANQAWAPAIIFALTFAESIAVLSLIVPAWAMIVAFGPLIGAGGIPFWPILIAASLGAAAGDWISYWFGRYFKDSIGNVWPLSKYPEMLPKGHAFFEKWGVWAIFFGRFSGPLRASVPLVAGIVNMPQVKFQVANVVSAFIWAAALLAPGNFLGRYLHWFG</sequence>
<protein>
    <submittedName>
        <fullName evidence="9">DedA family protein</fullName>
    </submittedName>
</protein>
<reference evidence="9 10" key="1">
    <citation type="submission" date="2019-04" db="EMBL/GenBank/DDBJ databases">
        <title>Phreatobacter aquaticus sp. nov.</title>
        <authorList>
            <person name="Choi A."/>
        </authorList>
    </citation>
    <scope>NUCLEOTIDE SEQUENCE [LARGE SCALE GENOMIC DNA]</scope>
    <source>
        <strain evidence="9 10">KCTC 52518</strain>
    </source>
</reference>
<evidence type="ECO:0000256" key="3">
    <source>
        <dbReference type="ARBA" id="ARBA00022475"/>
    </source>
</evidence>
<evidence type="ECO:0000256" key="2">
    <source>
        <dbReference type="ARBA" id="ARBA00010792"/>
    </source>
</evidence>
<gene>
    <name evidence="9" type="ORF">E8M01_08725</name>
</gene>
<evidence type="ECO:0000259" key="8">
    <source>
        <dbReference type="Pfam" id="PF09335"/>
    </source>
</evidence>
<comment type="subcellular location">
    <subcellularLocation>
        <location evidence="1 7">Cell membrane</location>
        <topology evidence="1 7">Multi-pass membrane protein</topology>
    </subcellularLocation>
</comment>